<dbReference type="InterPro" id="IPR007634">
    <property type="entry name" value="RNA_pol_sigma_54_DNA-bd"/>
</dbReference>
<dbReference type="Pfam" id="PF00309">
    <property type="entry name" value="Sigma54_AID"/>
    <property type="match status" value="1"/>
</dbReference>
<dbReference type="InterPro" id="IPR000394">
    <property type="entry name" value="RNA_pol_sigma_54"/>
</dbReference>
<feature type="coiled-coil region" evidence="9">
    <location>
        <begin position="54"/>
        <end position="81"/>
    </location>
</feature>
<dbReference type="GO" id="GO:0006352">
    <property type="term" value="P:DNA-templated transcription initiation"/>
    <property type="evidence" value="ECO:0007669"/>
    <property type="project" value="InterPro"/>
</dbReference>
<keyword evidence="3" id="KW-0808">Transferase</keyword>
<dbReference type="Proteomes" id="UP000245622">
    <property type="component" value="Chromosome 1"/>
</dbReference>
<dbReference type="Pfam" id="PF04963">
    <property type="entry name" value="Sigma54_CBD"/>
    <property type="match status" value="1"/>
</dbReference>
<name>A0A1V1HYG0_9FIRM</name>
<reference evidence="12 13" key="1">
    <citation type="submission" date="2014-04" db="EMBL/GenBank/DDBJ databases">
        <authorList>
            <person name="Hornung B.V."/>
        </authorList>
    </citation>
    <scope>NUCLEOTIDE SEQUENCE [LARGE SCALE GENOMIC DNA]</scope>
    <source>
        <strain evidence="12 13">CRIB</strain>
    </source>
</reference>
<evidence type="ECO:0000256" key="2">
    <source>
        <dbReference type="ARBA" id="ARBA00022478"/>
    </source>
</evidence>
<comment type="similarity">
    <text evidence="1">Belongs to the sigma-54 factor family.</text>
</comment>
<dbReference type="Pfam" id="PF04552">
    <property type="entry name" value="Sigma54_DBD"/>
    <property type="match status" value="1"/>
</dbReference>
<dbReference type="PROSITE" id="PS00717">
    <property type="entry name" value="SIGMA54_1"/>
    <property type="match status" value="1"/>
</dbReference>
<keyword evidence="5" id="KW-0805">Transcription regulation</keyword>
<keyword evidence="2" id="KW-0240">DNA-directed RNA polymerase</keyword>
<dbReference type="KEGG" id="ril:CRIB_185"/>
<dbReference type="Gene3D" id="1.10.10.1330">
    <property type="entry name" value="RNA polymerase sigma-54 factor, core-binding domain"/>
    <property type="match status" value="1"/>
</dbReference>
<dbReference type="GO" id="GO:0016779">
    <property type="term" value="F:nucleotidyltransferase activity"/>
    <property type="evidence" value="ECO:0007669"/>
    <property type="project" value="UniProtKB-KW"/>
</dbReference>
<evidence type="ECO:0000256" key="9">
    <source>
        <dbReference type="SAM" id="Coils"/>
    </source>
</evidence>
<dbReference type="PROSITE" id="PS50044">
    <property type="entry name" value="SIGMA54_3"/>
    <property type="match status" value="1"/>
</dbReference>
<evidence type="ECO:0000313" key="13">
    <source>
        <dbReference type="Proteomes" id="UP000245622"/>
    </source>
</evidence>
<dbReference type="InterPro" id="IPR038709">
    <property type="entry name" value="RpoN_core-bd_sf"/>
</dbReference>
<dbReference type="GO" id="GO:0001216">
    <property type="term" value="F:DNA-binding transcription activator activity"/>
    <property type="evidence" value="ECO:0007669"/>
    <property type="project" value="InterPro"/>
</dbReference>
<dbReference type="PANTHER" id="PTHR32248">
    <property type="entry name" value="RNA POLYMERASE SIGMA-54 FACTOR"/>
    <property type="match status" value="1"/>
</dbReference>
<sequence>MKYFADTSLKRSEFLFSLYVKRGRLLGEDMNFNNSLELTQSQKLIMTTQLKQSLSILNMSKLELEEEIKKESEDNPLLEVEKNNEINWEEYIKDIGNSRPIDKSELYYNSDNDLNLDNIIKNTPNLYENLHLQINLYKINKKDKEICDYIIDSLDDDGYLRIDEKEIINEFNINKDRFENCLEIIQQLEPIGVGARNLSECLIIQIRNLGIDNKLLETIVYKDLDLIGKNKYKEITKKYNISMQKCINIIDIIKTLDPKPGRICSVENSVYVQPDVIVEKIEDEFVVYINESDNLKIRISNFYEEILKNSKYDESAKNYIKEKLNSATRLVKSIESRKSTILKIAQEIVKNQKDFFEKGEKYIKPMKMKDIAQNLDFHESTISRGVNEKYMMTPFGLYKFKYFFSNALETNDDNLTSSVSIKKIIQEMIKSENKKKPLSDDQISKILNDRGINVARRTVAKYREELGVLSSSKRKLY</sequence>
<evidence type="ECO:0000256" key="1">
    <source>
        <dbReference type="ARBA" id="ARBA00008798"/>
    </source>
</evidence>
<dbReference type="GO" id="GO:0003677">
    <property type="term" value="F:DNA binding"/>
    <property type="evidence" value="ECO:0007669"/>
    <property type="project" value="UniProtKB-KW"/>
</dbReference>
<dbReference type="RefSeq" id="WP_312258450.1">
    <property type="nucleotide sequence ID" value="NZ_JAVSGX010000032.1"/>
</dbReference>
<keyword evidence="7" id="KW-0238">DNA-binding</keyword>
<dbReference type="EMBL" id="LN555523">
    <property type="protein sequence ID" value="CED92943.1"/>
    <property type="molecule type" value="Genomic_DNA"/>
</dbReference>
<feature type="domain" description="RNA polymerase sigma factor 54 DNA-binding" evidence="10">
    <location>
        <begin position="318"/>
        <end position="475"/>
    </location>
</feature>
<evidence type="ECO:0000256" key="6">
    <source>
        <dbReference type="ARBA" id="ARBA00023082"/>
    </source>
</evidence>
<evidence type="ECO:0000256" key="5">
    <source>
        <dbReference type="ARBA" id="ARBA00023015"/>
    </source>
</evidence>
<keyword evidence="6" id="KW-0731">Sigma factor</keyword>
<proteinExistence type="inferred from homology"/>
<evidence type="ECO:0000259" key="10">
    <source>
        <dbReference type="Pfam" id="PF04552"/>
    </source>
</evidence>
<feature type="domain" description="RNA polymerase sigma factor 54 core-binding" evidence="11">
    <location>
        <begin position="116"/>
        <end position="303"/>
    </location>
</feature>
<evidence type="ECO:0000256" key="7">
    <source>
        <dbReference type="ARBA" id="ARBA00023125"/>
    </source>
</evidence>
<evidence type="ECO:0000256" key="4">
    <source>
        <dbReference type="ARBA" id="ARBA00022695"/>
    </source>
</evidence>
<evidence type="ECO:0000256" key="3">
    <source>
        <dbReference type="ARBA" id="ARBA00022679"/>
    </source>
</evidence>
<keyword evidence="4" id="KW-0548">Nucleotidyltransferase</keyword>
<evidence type="ECO:0000259" key="11">
    <source>
        <dbReference type="Pfam" id="PF04963"/>
    </source>
</evidence>
<protein>
    <submittedName>
        <fullName evidence="12">RNA polymerase sigma-54 factor</fullName>
    </submittedName>
</protein>
<evidence type="ECO:0000313" key="12">
    <source>
        <dbReference type="EMBL" id="CED92943.1"/>
    </source>
</evidence>
<dbReference type="InterPro" id="IPR007046">
    <property type="entry name" value="RNA_pol_sigma_54_core-bd"/>
</dbReference>
<gene>
    <name evidence="12" type="ORF">CRIB_185</name>
</gene>
<dbReference type="PROSITE" id="PS00718">
    <property type="entry name" value="SIGMA54_2"/>
    <property type="match status" value="1"/>
</dbReference>
<dbReference type="GO" id="GO:0000428">
    <property type="term" value="C:DNA-directed RNA polymerase complex"/>
    <property type="evidence" value="ECO:0007669"/>
    <property type="project" value="UniProtKB-KW"/>
</dbReference>
<keyword evidence="8" id="KW-0804">Transcription</keyword>
<keyword evidence="9" id="KW-0175">Coiled coil</keyword>
<dbReference type="Gene3D" id="1.10.10.60">
    <property type="entry name" value="Homeodomain-like"/>
    <property type="match status" value="1"/>
</dbReference>
<dbReference type="GO" id="GO:0016987">
    <property type="term" value="F:sigma factor activity"/>
    <property type="evidence" value="ECO:0007669"/>
    <property type="project" value="UniProtKB-KW"/>
</dbReference>
<dbReference type="AlphaFoldDB" id="A0A1V1HYG0"/>
<dbReference type="PRINTS" id="PR00045">
    <property type="entry name" value="SIGMA54FCT"/>
</dbReference>
<evidence type="ECO:0000256" key="8">
    <source>
        <dbReference type="ARBA" id="ARBA00023163"/>
    </source>
</evidence>
<accession>A0A1V1HYG0</accession>
<dbReference type="PANTHER" id="PTHR32248:SF4">
    <property type="entry name" value="RNA POLYMERASE SIGMA-54 FACTOR"/>
    <property type="match status" value="1"/>
</dbReference>
<organism evidence="12 13">
    <name type="scientific">Romboutsia ilealis</name>
    <dbReference type="NCBI Taxonomy" id="1115758"/>
    <lineage>
        <taxon>Bacteria</taxon>
        <taxon>Bacillati</taxon>
        <taxon>Bacillota</taxon>
        <taxon>Clostridia</taxon>
        <taxon>Peptostreptococcales</taxon>
        <taxon>Peptostreptococcaceae</taxon>
        <taxon>Romboutsia</taxon>
    </lineage>
</organism>
<keyword evidence="13" id="KW-1185">Reference proteome</keyword>
<dbReference type="PIRSF" id="PIRSF000774">
    <property type="entry name" value="RpoN"/>
    <property type="match status" value="1"/>
</dbReference>
<dbReference type="NCBIfam" id="TIGR02395">
    <property type="entry name" value="rpoN_sigma"/>
    <property type="match status" value="1"/>
</dbReference>